<protein>
    <submittedName>
        <fullName evidence="8">ComEC/Rec2 family competence protein</fullName>
    </submittedName>
</protein>
<feature type="transmembrane region" description="Helical" evidence="6">
    <location>
        <begin position="235"/>
        <end position="257"/>
    </location>
</feature>
<dbReference type="InterPro" id="IPR004477">
    <property type="entry name" value="ComEC_N"/>
</dbReference>
<name>A0A8J6PEX9_9FIRM</name>
<feature type="domain" description="ComEC/Rec2-related protein" evidence="7">
    <location>
        <begin position="214"/>
        <end position="487"/>
    </location>
</feature>
<dbReference type="PANTHER" id="PTHR30619">
    <property type="entry name" value="DNA INTERNALIZATION/COMPETENCE PROTEIN COMEC/REC2"/>
    <property type="match status" value="1"/>
</dbReference>
<evidence type="ECO:0000256" key="6">
    <source>
        <dbReference type="SAM" id="Phobius"/>
    </source>
</evidence>
<dbReference type="PROSITE" id="PS51257">
    <property type="entry name" value="PROKAR_LIPOPROTEIN"/>
    <property type="match status" value="1"/>
</dbReference>
<feature type="transmembrane region" description="Helical" evidence="6">
    <location>
        <begin position="366"/>
        <end position="388"/>
    </location>
</feature>
<gene>
    <name evidence="8" type="ORF">H8702_07415</name>
</gene>
<dbReference type="NCBIfam" id="TIGR00360">
    <property type="entry name" value="ComEC_N-term"/>
    <property type="match status" value="1"/>
</dbReference>
<keyword evidence="4 6" id="KW-1133">Transmembrane helix</keyword>
<feature type="transmembrane region" description="Helical" evidence="6">
    <location>
        <begin position="493"/>
        <end position="515"/>
    </location>
</feature>
<dbReference type="Proteomes" id="UP000632659">
    <property type="component" value="Unassembled WGS sequence"/>
</dbReference>
<keyword evidence="2" id="KW-1003">Cell membrane</keyword>
<dbReference type="GO" id="GO:0005886">
    <property type="term" value="C:plasma membrane"/>
    <property type="evidence" value="ECO:0007669"/>
    <property type="project" value="UniProtKB-SubCell"/>
</dbReference>
<feature type="transmembrane region" description="Helical" evidence="6">
    <location>
        <begin position="465"/>
        <end position="486"/>
    </location>
</feature>
<proteinExistence type="predicted"/>
<organism evidence="8 9">
    <name type="scientific">Massiliimalia timonensis</name>
    <dbReference type="NCBI Taxonomy" id="1987501"/>
    <lineage>
        <taxon>Bacteria</taxon>
        <taxon>Bacillati</taxon>
        <taxon>Bacillota</taxon>
        <taxon>Clostridia</taxon>
        <taxon>Eubacteriales</taxon>
        <taxon>Oscillospiraceae</taxon>
        <taxon>Massiliimalia</taxon>
    </lineage>
</organism>
<accession>A0A8J6PEX9</accession>
<evidence type="ECO:0000256" key="2">
    <source>
        <dbReference type="ARBA" id="ARBA00022475"/>
    </source>
</evidence>
<feature type="transmembrane region" description="Helical" evidence="6">
    <location>
        <begin position="28"/>
        <end position="45"/>
    </location>
</feature>
<evidence type="ECO:0000259" key="7">
    <source>
        <dbReference type="Pfam" id="PF03772"/>
    </source>
</evidence>
<evidence type="ECO:0000313" key="9">
    <source>
        <dbReference type="Proteomes" id="UP000632659"/>
    </source>
</evidence>
<feature type="transmembrane region" description="Helical" evidence="6">
    <location>
        <begin position="266"/>
        <end position="282"/>
    </location>
</feature>
<evidence type="ECO:0000256" key="4">
    <source>
        <dbReference type="ARBA" id="ARBA00022989"/>
    </source>
</evidence>
<sequence>MKRPFCIIGGSFLTAAFLASFLNAGIQAVGLAACILAFFTVLFFFSREKRVIACTALCSAALAFGLFLPNTLREEQVLPLQEQTVEIHATVKSITSRGNQKYSYQIGIEPSGSVPVSFESLLYTNQPLEVEISDQITLPVRFFAPDTTSYFDGARYYRGQHILLLSYYDGDAAVTVTPAQQRSFRYYVNECSRFLRAKAEQYFSPEAASILNSMLLGDRSGIPFALKQNYTDAGVVHLLAISGVHVAILSGALFLLLRLFRVPRRLAVILQMTATIGFVVISGMSGSAMRAGGMILILQIGRLCYRRADSVNSLCCAGFFIVLCDIYAIMDIGLLMSISATLGILLCAKPCQDWVCRKLGLTSPSAVKITGLLSLTFSANLFLLPVYFASFGTISLIAPISNLFTTATASVIIAFGIFVLLFVAIPTPEVLLHLLTAAEQFFIDLQNGIARFFGSLPFASMGLDYPALGAWFVICLLFLVMGLLFWKRRRLAVPFLLFSVCFFLISNALSLLFLYDTGRVAVIGDGTTSNVVFIDRFQAIVFSCSDDDYIDESTYRYLKRMGVHQINTLVLLYPDFEEYQDTVNLAEAMPVQNLLYDPENTACRQMMEEHAAQIQPIGFGSEIQTTDGFDASFTIHDHGEKFGVQINYHGYSMLLSSCLDELRQTQAQTVFVSGSVTDLTEIKAEHLILLEKQWRPVLCDQLYETAKREAIQFEIKKDGICSRIH</sequence>
<dbReference type="EMBL" id="JACRTL010000003">
    <property type="protein sequence ID" value="MBC8610951.1"/>
    <property type="molecule type" value="Genomic_DNA"/>
</dbReference>
<feature type="transmembrane region" description="Helical" evidence="6">
    <location>
        <begin position="317"/>
        <end position="346"/>
    </location>
</feature>
<keyword evidence="5 6" id="KW-0472">Membrane</keyword>
<keyword evidence="9" id="KW-1185">Reference proteome</keyword>
<evidence type="ECO:0000313" key="8">
    <source>
        <dbReference type="EMBL" id="MBC8610951.1"/>
    </source>
</evidence>
<evidence type="ECO:0000256" key="5">
    <source>
        <dbReference type="ARBA" id="ARBA00023136"/>
    </source>
</evidence>
<feature type="transmembrane region" description="Helical" evidence="6">
    <location>
        <begin position="400"/>
        <end position="425"/>
    </location>
</feature>
<keyword evidence="3 6" id="KW-0812">Transmembrane</keyword>
<dbReference type="PANTHER" id="PTHR30619:SF1">
    <property type="entry name" value="RECOMBINATION PROTEIN 2"/>
    <property type="match status" value="1"/>
</dbReference>
<dbReference type="RefSeq" id="WP_187536486.1">
    <property type="nucleotide sequence ID" value="NZ_JACRTL010000003.1"/>
</dbReference>
<dbReference type="Pfam" id="PF03772">
    <property type="entry name" value="Competence"/>
    <property type="match status" value="1"/>
</dbReference>
<dbReference type="AlphaFoldDB" id="A0A8J6PEX9"/>
<evidence type="ECO:0000256" key="1">
    <source>
        <dbReference type="ARBA" id="ARBA00004651"/>
    </source>
</evidence>
<comment type="caution">
    <text evidence="8">The sequence shown here is derived from an EMBL/GenBank/DDBJ whole genome shotgun (WGS) entry which is preliminary data.</text>
</comment>
<reference evidence="8" key="1">
    <citation type="submission" date="2020-08" db="EMBL/GenBank/DDBJ databases">
        <title>Genome public.</title>
        <authorList>
            <person name="Liu C."/>
            <person name="Sun Q."/>
        </authorList>
    </citation>
    <scope>NUCLEOTIDE SEQUENCE</scope>
    <source>
        <strain evidence="8">NSJ-15</strain>
    </source>
</reference>
<comment type="subcellular location">
    <subcellularLocation>
        <location evidence="1">Cell membrane</location>
        <topology evidence="1">Multi-pass membrane protein</topology>
    </subcellularLocation>
</comment>
<evidence type="ECO:0000256" key="3">
    <source>
        <dbReference type="ARBA" id="ARBA00022692"/>
    </source>
</evidence>
<dbReference type="InterPro" id="IPR052159">
    <property type="entry name" value="Competence_DNA_uptake"/>
</dbReference>